<dbReference type="InterPro" id="IPR032675">
    <property type="entry name" value="LRR_dom_sf"/>
</dbReference>
<protein>
    <submittedName>
        <fullName evidence="3">Glucose-methanol-choline oxidoreductase N-terminal domain-containing protein</fullName>
    </submittedName>
</protein>
<feature type="compositionally biased region" description="Polar residues" evidence="1">
    <location>
        <begin position="171"/>
        <end position="182"/>
    </location>
</feature>
<evidence type="ECO:0000313" key="3">
    <source>
        <dbReference type="WBParaSite" id="PgR050X_g031_t04"/>
    </source>
</evidence>
<dbReference type="PANTHER" id="PTHR46282">
    <property type="entry name" value="LEUCINE-RICH MELANOCYTE DIFFERENTIATION-ASSOCIATED PROTEIN"/>
    <property type="match status" value="1"/>
</dbReference>
<dbReference type="AlphaFoldDB" id="A0A915BPI2"/>
<name>A0A915BPI2_PARUN</name>
<feature type="region of interest" description="Disordered" evidence="1">
    <location>
        <begin position="155"/>
        <end position="182"/>
    </location>
</feature>
<organism evidence="2 3">
    <name type="scientific">Parascaris univalens</name>
    <name type="common">Nematode worm</name>
    <dbReference type="NCBI Taxonomy" id="6257"/>
    <lineage>
        <taxon>Eukaryota</taxon>
        <taxon>Metazoa</taxon>
        <taxon>Ecdysozoa</taxon>
        <taxon>Nematoda</taxon>
        <taxon>Chromadorea</taxon>
        <taxon>Rhabditida</taxon>
        <taxon>Spirurina</taxon>
        <taxon>Ascaridomorpha</taxon>
        <taxon>Ascaridoidea</taxon>
        <taxon>Ascarididae</taxon>
        <taxon>Parascaris</taxon>
    </lineage>
</organism>
<dbReference type="PANTHER" id="PTHR46282:SF2">
    <property type="entry name" value="LEUCINE-RICH MELANOCYTE DIFFERENTIATION-ASSOCIATED PROTEIN"/>
    <property type="match status" value="1"/>
</dbReference>
<evidence type="ECO:0000256" key="1">
    <source>
        <dbReference type="SAM" id="MobiDB-lite"/>
    </source>
</evidence>
<dbReference type="Proteomes" id="UP000887569">
    <property type="component" value="Unplaced"/>
</dbReference>
<dbReference type="WBParaSite" id="PgR050X_g031_t04">
    <property type="protein sequence ID" value="PgR050X_g031_t04"/>
    <property type="gene ID" value="PgR050X_g031"/>
</dbReference>
<sequence length="182" mass="20743">MLQSCCANRSSTFDRSKSSVDESLRVIDISNQYLEYVTSKSFVSSLPNVVIENRHRIEHLILDGNKFTEHSLNVPSFDNLVTLSLNSNMIRNVALLLRYLGKQCPKLTFLSLIGNPGWPHPISVHNSSAYYSHRKLAARCLPHLKFLDSTMVERRIRNTHNDPRKRKDTKGNISSSSQRCLS</sequence>
<dbReference type="Gene3D" id="3.80.10.10">
    <property type="entry name" value="Ribonuclease Inhibitor"/>
    <property type="match status" value="1"/>
</dbReference>
<reference evidence="3" key="1">
    <citation type="submission" date="2022-11" db="UniProtKB">
        <authorList>
            <consortium name="WormBaseParasite"/>
        </authorList>
    </citation>
    <scope>IDENTIFICATION</scope>
</reference>
<dbReference type="InterPro" id="IPR043313">
    <property type="entry name" value="LRMDA"/>
</dbReference>
<evidence type="ECO:0000313" key="2">
    <source>
        <dbReference type="Proteomes" id="UP000887569"/>
    </source>
</evidence>
<dbReference type="SUPFAM" id="SSF52058">
    <property type="entry name" value="L domain-like"/>
    <property type="match status" value="1"/>
</dbReference>
<keyword evidence="2" id="KW-1185">Reference proteome</keyword>
<accession>A0A915BPI2</accession>
<proteinExistence type="predicted"/>